<evidence type="ECO:0000256" key="1">
    <source>
        <dbReference type="SAM" id="MobiDB-lite"/>
    </source>
</evidence>
<evidence type="ECO:0000313" key="2">
    <source>
        <dbReference type="EMBL" id="KAK4454196.1"/>
    </source>
</evidence>
<dbReference type="GO" id="GO:0033167">
    <property type="term" value="C:ARC complex"/>
    <property type="evidence" value="ECO:0007669"/>
    <property type="project" value="InterPro"/>
</dbReference>
<dbReference type="Proteomes" id="UP001321760">
    <property type="component" value="Unassembled WGS sequence"/>
</dbReference>
<accession>A0AAV9H0A9</accession>
<feature type="compositionally biased region" description="Polar residues" evidence="1">
    <location>
        <begin position="515"/>
        <end position="528"/>
    </location>
</feature>
<organism evidence="2 3">
    <name type="scientific">Podospora aff. communis PSN243</name>
    <dbReference type="NCBI Taxonomy" id="3040156"/>
    <lineage>
        <taxon>Eukaryota</taxon>
        <taxon>Fungi</taxon>
        <taxon>Dikarya</taxon>
        <taxon>Ascomycota</taxon>
        <taxon>Pezizomycotina</taxon>
        <taxon>Sordariomycetes</taxon>
        <taxon>Sordariomycetidae</taxon>
        <taxon>Sordariales</taxon>
        <taxon>Podosporaceae</taxon>
        <taxon>Podospora</taxon>
    </lineage>
</organism>
<protein>
    <submittedName>
        <fullName evidence="2">Argonaute siRNA chaperone complex subunit Arb1-domain-containing protein</fullName>
    </submittedName>
</protein>
<dbReference type="Pfam" id="PF09692">
    <property type="entry name" value="Arb1"/>
    <property type="match status" value="1"/>
</dbReference>
<name>A0AAV9H0A9_9PEZI</name>
<reference evidence="2" key="1">
    <citation type="journal article" date="2023" name="Mol. Phylogenet. Evol.">
        <title>Genome-scale phylogeny and comparative genomics of the fungal order Sordariales.</title>
        <authorList>
            <person name="Hensen N."/>
            <person name="Bonometti L."/>
            <person name="Westerberg I."/>
            <person name="Brannstrom I.O."/>
            <person name="Guillou S."/>
            <person name="Cros-Aarteil S."/>
            <person name="Calhoun S."/>
            <person name="Haridas S."/>
            <person name="Kuo A."/>
            <person name="Mondo S."/>
            <person name="Pangilinan J."/>
            <person name="Riley R."/>
            <person name="LaButti K."/>
            <person name="Andreopoulos B."/>
            <person name="Lipzen A."/>
            <person name="Chen C."/>
            <person name="Yan M."/>
            <person name="Daum C."/>
            <person name="Ng V."/>
            <person name="Clum A."/>
            <person name="Steindorff A."/>
            <person name="Ohm R.A."/>
            <person name="Martin F."/>
            <person name="Silar P."/>
            <person name="Natvig D.O."/>
            <person name="Lalanne C."/>
            <person name="Gautier V."/>
            <person name="Ament-Velasquez S.L."/>
            <person name="Kruys A."/>
            <person name="Hutchinson M.I."/>
            <person name="Powell A.J."/>
            <person name="Barry K."/>
            <person name="Miller A.N."/>
            <person name="Grigoriev I.V."/>
            <person name="Debuchy R."/>
            <person name="Gladieux P."/>
            <person name="Hiltunen Thoren M."/>
            <person name="Johannesson H."/>
        </authorList>
    </citation>
    <scope>NUCLEOTIDE SEQUENCE</scope>
    <source>
        <strain evidence="2">PSN243</strain>
    </source>
</reference>
<feature type="region of interest" description="Disordered" evidence="1">
    <location>
        <begin position="461"/>
        <end position="536"/>
    </location>
</feature>
<reference evidence="2" key="2">
    <citation type="submission" date="2023-05" db="EMBL/GenBank/DDBJ databases">
        <authorList>
            <consortium name="Lawrence Berkeley National Laboratory"/>
            <person name="Steindorff A."/>
            <person name="Hensen N."/>
            <person name="Bonometti L."/>
            <person name="Westerberg I."/>
            <person name="Brannstrom I.O."/>
            <person name="Guillou S."/>
            <person name="Cros-Aarteil S."/>
            <person name="Calhoun S."/>
            <person name="Haridas S."/>
            <person name="Kuo A."/>
            <person name="Mondo S."/>
            <person name="Pangilinan J."/>
            <person name="Riley R."/>
            <person name="Labutti K."/>
            <person name="Andreopoulos B."/>
            <person name="Lipzen A."/>
            <person name="Chen C."/>
            <person name="Yanf M."/>
            <person name="Daum C."/>
            <person name="Ng V."/>
            <person name="Clum A."/>
            <person name="Ohm R."/>
            <person name="Martin F."/>
            <person name="Silar P."/>
            <person name="Natvig D."/>
            <person name="Lalanne C."/>
            <person name="Gautier V."/>
            <person name="Ament-Velasquez S.L."/>
            <person name="Kruys A."/>
            <person name="Hutchinson M.I."/>
            <person name="Powell A.J."/>
            <person name="Barry K."/>
            <person name="Miller A.N."/>
            <person name="Grigoriev I.V."/>
            <person name="Debuchy R."/>
            <person name="Gladieux P."/>
            <person name="Thoren M.H."/>
            <person name="Johannesson H."/>
        </authorList>
    </citation>
    <scope>NUCLEOTIDE SEQUENCE</scope>
    <source>
        <strain evidence="2">PSN243</strain>
    </source>
</reference>
<keyword evidence="3" id="KW-1185">Reference proteome</keyword>
<sequence length="536" mass="59646">MSFPSDAGSATVGDSVGCAGHASSPHAEDVKGPAVVAGPDGVTTPGGELREVIRKRKKKNRNKKRGTGFEEYFCDPPMTVEQYNEEQNDLYPPHRPFDERIQECIQRFRGRRHMNAEQEKLFTRYLMLGGVDATQRQFQGTNKMAKSELKELTKSEIRAISANDVIQRGGDGKYDTRFYKPEFPEHWDVDFAGVVAGYISEYVELALMEPENFNMGIDVVSNFLKYVDRHDVCPEYADDIRKALEICDRALEEVPRMFKAAGGFPGEFNKAACAIFCKGKMDAYEFDNHALGKIDEAAQRRYFGTMAAVLLESGRAKRLATVMDEKEPPAIETVQRTYEIVKITLPCSGHLHYCYEVNKYLTKKGFDVRPCGHLTVVPTFIRGDIDHATPDMVANASTETETFFLEEDTLKSLDVGMKLDMATCTLVGENFKFIKYLKEIRPSFYTFLPQVMMLHFREPLKTDRPAPNVHDGDVYEDGESPDDVLGSIPIGDMSVEDTGSSTTLGGSDGGEVQAENGSESGAQKSGQEGSRPINGA</sequence>
<proteinExistence type="predicted"/>
<evidence type="ECO:0000313" key="3">
    <source>
        <dbReference type="Proteomes" id="UP001321760"/>
    </source>
</evidence>
<feature type="region of interest" description="Disordered" evidence="1">
    <location>
        <begin position="1"/>
        <end position="48"/>
    </location>
</feature>
<dbReference type="EMBL" id="MU865917">
    <property type="protein sequence ID" value="KAK4454196.1"/>
    <property type="molecule type" value="Genomic_DNA"/>
</dbReference>
<gene>
    <name evidence="2" type="ORF">QBC34DRAFT_155046</name>
</gene>
<dbReference type="AlphaFoldDB" id="A0AAV9H0A9"/>
<dbReference type="InterPro" id="IPR018606">
    <property type="entry name" value="Arb1"/>
</dbReference>
<comment type="caution">
    <text evidence="2">The sequence shown here is derived from an EMBL/GenBank/DDBJ whole genome shotgun (WGS) entry which is preliminary data.</text>
</comment>
<dbReference type="GO" id="GO:0031047">
    <property type="term" value="P:regulatory ncRNA-mediated gene silencing"/>
    <property type="evidence" value="ECO:0007669"/>
    <property type="project" value="InterPro"/>
</dbReference>